<organism evidence="3 4">
    <name type="scientific">Thermosulfidibacter takaii (strain DSM 17441 / JCM 13301 / NBRC 103674 / ABI70S6)</name>
    <dbReference type="NCBI Taxonomy" id="1298851"/>
    <lineage>
        <taxon>Bacteria</taxon>
        <taxon>Pseudomonadati</taxon>
        <taxon>Thermosulfidibacterota</taxon>
        <taxon>Thermosulfidibacteria</taxon>
        <taxon>Thermosulfidibacterales</taxon>
        <taxon>Thermosulfidibacteraceae</taxon>
    </lineage>
</organism>
<dbReference type="GO" id="GO:0003726">
    <property type="term" value="F:double-stranded RNA adenosine deaminase activity"/>
    <property type="evidence" value="ECO:0007669"/>
    <property type="project" value="InterPro"/>
</dbReference>
<evidence type="ECO:0000259" key="2">
    <source>
        <dbReference type="Pfam" id="PF02295"/>
    </source>
</evidence>
<dbReference type="EMBL" id="AP013035">
    <property type="protein sequence ID" value="BAT71493.1"/>
    <property type="molecule type" value="Genomic_DNA"/>
</dbReference>
<dbReference type="OrthoDB" id="15623at2"/>
<feature type="domain" description="Z-binding" evidence="2">
    <location>
        <begin position="1"/>
        <end position="50"/>
    </location>
</feature>
<sequence length="60" mass="6560">MADKKELVLKAMKEAGKPVKPGDIAKATGLDSKEVSKIIKELKEEGKVISPKRCYYAPAE</sequence>
<dbReference type="PATRIC" id="fig|1298851.3.peg.713"/>
<dbReference type="SUPFAM" id="SSF46785">
    <property type="entry name" value="Winged helix' DNA-binding domain"/>
    <property type="match status" value="1"/>
</dbReference>
<dbReference type="AlphaFoldDB" id="A0A0S3QT43"/>
<keyword evidence="4" id="KW-1185">Reference proteome</keyword>
<protein>
    <recommendedName>
        <fullName evidence="2">Z-binding domain-containing protein</fullName>
    </recommendedName>
</protein>
<dbReference type="Pfam" id="PF02295">
    <property type="entry name" value="z-alpha"/>
    <property type="match status" value="1"/>
</dbReference>
<dbReference type="STRING" id="1298851.TST_0687"/>
<proteinExistence type="predicted"/>
<gene>
    <name evidence="3" type="ORF">TST_0687</name>
</gene>
<name>A0A0S3QT43_THET7</name>
<dbReference type="KEGG" id="ttk:TST_0687"/>
<evidence type="ECO:0000256" key="1">
    <source>
        <dbReference type="ARBA" id="ARBA00022884"/>
    </source>
</evidence>
<dbReference type="Proteomes" id="UP000063234">
    <property type="component" value="Chromosome"/>
</dbReference>
<dbReference type="RefSeq" id="WP_068549486.1">
    <property type="nucleotide sequence ID" value="NZ_AP013035.1"/>
</dbReference>
<evidence type="ECO:0000313" key="4">
    <source>
        <dbReference type="Proteomes" id="UP000063234"/>
    </source>
</evidence>
<evidence type="ECO:0000313" key="3">
    <source>
        <dbReference type="EMBL" id="BAT71493.1"/>
    </source>
</evidence>
<dbReference type="InterPro" id="IPR036388">
    <property type="entry name" value="WH-like_DNA-bd_sf"/>
</dbReference>
<dbReference type="InterPro" id="IPR036390">
    <property type="entry name" value="WH_DNA-bd_sf"/>
</dbReference>
<dbReference type="Gene3D" id="1.10.10.10">
    <property type="entry name" value="Winged helix-like DNA-binding domain superfamily/Winged helix DNA-binding domain"/>
    <property type="match status" value="1"/>
</dbReference>
<keyword evidence="1" id="KW-0694">RNA-binding</keyword>
<accession>A0A0S3QT43</accession>
<dbReference type="GO" id="GO:0003723">
    <property type="term" value="F:RNA binding"/>
    <property type="evidence" value="ECO:0007669"/>
    <property type="project" value="UniProtKB-KW"/>
</dbReference>
<dbReference type="InterPro" id="IPR042371">
    <property type="entry name" value="Z_dom"/>
</dbReference>
<reference evidence="4" key="1">
    <citation type="journal article" date="2018" name="Science">
        <title>A primordial and reversible TCA cycle in a facultatively chemolithoautotrophic thermophile.</title>
        <authorList>
            <person name="Nunoura T."/>
            <person name="Chikaraishi Y."/>
            <person name="Izaki R."/>
            <person name="Suwa T."/>
            <person name="Sato T."/>
            <person name="Harada T."/>
            <person name="Mori K."/>
            <person name="Kato Y."/>
            <person name="Miyazaki M."/>
            <person name="Shimamura S."/>
            <person name="Yanagawa K."/>
            <person name="Shuto A."/>
            <person name="Ohkouchi N."/>
            <person name="Fujita N."/>
            <person name="Takaki Y."/>
            <person name="Atomi H."/>
            <person name="Takai K."/>
        </authorList>
    </citation>
    <scope>NUCLEOTIDE SEQUENCE [LARGE SCALE GENOMIC DNA]</scope>
    <source>
        <strain evidence="4">DSM 17441 / JCM 13301 / NBRC 103674 / ABI70S6</strain>
    </source>
</reference>